<feature type="region of interest" description="Disordered" evidence="1">
    <location>
        <begin position="855"/>
        <end position="899"/>
    </location>
</feature>
<dbReference type="AlphaFoldDB" id="A0AA39ZX72"/>
<keyword evidence="2" id="KW-1133">Transmembrane helix</keyword>
<keyword evidence="2" id="KW-0812">Transmembrane</keyword>
<gene>
    <name evidence="3" type="ORF">B0H67DRAFT_557947</name>
</gene>
<reference evidence="3" key="1">
    <citation type="submission" date="2023-06" db="EMBL/GenBank/DDBJ databases">
        <title>Genome-scale phylogeny and comparative genomics of the fungal order Sordariales.</title>
        <authorList>
            <consortium name="Lawrence Berkeley National Laboratory"/>
            <person name="Hensen N."/>
            <person name="Bonometti L."/>
            <person name="Westerberg I."/>
            <person name="Brannstrom I.O."/>
            <person name="Guillou S."/>
            <person name="Cros-Aarteil S."/>
            <person name="Calhoun S."/>
            <person name="Haridas S."/>
            <person name="Kuo A."/>
            <person name="Mondo S."/>
            <person name="Pangilinan J."/>
            <person name="Riley R."/>
            <person name="Labutti K."/>
            <person name="Andreopoulos B."/>
            <person name="Lipzen A."/>
            <person name="Chen C."/>
            <person name="Yanf M."/>
            <person name="Daum C."/>
            <person name="Ng V."/>
            <person name="Clum A."/>
            <person name="Steindorff A."/>
            <person name="Ohm R."/>
            <person name="Martin F."/>
            <person name="Silar P."/>
            <person name="Natvig D."/>
            <person name="Lalanne C."/>
            <person name="Gautier V."/>
            <person name="Ament-Velasquez S.L."/>
            <person name="Kruys A."/>
            <person name="Hutchinson M.I."/>
            <person name="Powell A.J."/>
            <person name="Barry K."/>
            <person name="Miller A.N."/>
            <person name="Grigoriev I.V."/>
            <person name="Debuchy R."/>
            <person name="Gladieux P."/>
            <person name="Thoren M.H."/>
            <person name="Johannesson H."/>
        </authorList>
    </citation>
    <scope>NUCLEOTIDE SEQUENCE</scope>
    <source>
        <strain evidence="3">SMH4607-1</strain>
    </source>
</reference>
<evidence type="ECO:0000313" key="3">
    <source>
        <dbReference type="EMBL" id="KAK0705316.1"/>
    </source>
</evidence>
<organism evidence="3 4">
    <name type="scientific">Lasiosphaeris hirsuta</name>
    <dbReference type="NCBI Taxonomy" id="260670"/>
    <lineage>
        <taxon>Eukaryota</taxon>
        <taxon>Fungi</taxon>
        <taxon>Dikarya</taxon>
        <taxon>Ascomycota</taxon>
        <taxon>Pezizomycotina</taxon>
        <taxon>Sordariomycetes</taxon>
        <taxon>Sordariomycetidae</taxon>
        <taxon>Sordariales</taxon>
        <taxon>Lasiosphaeriaceae</taxon>
        <taxon>Lasiosphaeris</taxon>
    </lineage>
</organism>
<accession>A0AA39ZX72</accession>
<feature type="compositionally biased region" description="Polar residues" evidence="1">
    <location>
        <begin position="22"/>
        <end position="31"/>
    </location>
</feature>
<proteinExistence type="predicted"/>
<evidence type="ECO:0000313" key="4">
    <source>
        <dbReference type="Proteomes" id="UP001172102"/>
    </source>
</evidence>
<feature type="compositionally biased region" description="Basic residues" evidence="1">
    <location>
        <begin position="489"/>
        <end position="500"/>
    </location>
</feature>
<feature type="region of interest" description="Disordered" evidence="1">
    <location>
        <begin position="474"/>
        <end position="527"/>
    </location>
</feature>
<feature type="transmembrane region" description="Helical" evidence="2">
    <location>
        <begin position="403"/>
        <end position="422"/>
    </location>
</feature>
<sequence>MASALEGDIQRSRADIEDVNRKTTQPNSSHSIFEHETRSEIGATPAYMLEWSYYECKKTTFPTPETLRAALLQSDVQSSWNLIILNGLPRDYVEVLLDSNLKLDPAFIDAHADRRRYRPLDLRDNGEVPFMHLEYPELVEGFQAGTCLQTGGGDMMTAPVTHALGSEKEETLAAVFCHASFWATSRPLSVLFLDRPVWRDPASNLRRACRRASVTRSHGKDSGCVEIPSLADSLSGILKAQVPNGRDIMGIGKGVYTALTRIAYNHWLDMFDVLALPAVQLECPERTAACYWQILHCLEQNLDMADYLKDRNYTDSDMHGCSHWDKLLSRIHYRIARLPAITPPDKAPTLPQATKTKAAPKSQPASRNVRRTTTTLRRRSSVIDAPRSGRDIMDENQRALDRISYLGGILIPLPIVSSILSMGDTFGPGGSMFYIFWAASIPLSFIAVLVIYADTIRKAEVWVEVAAEQVVAASVSSSSGGEEGDSHGQRHSIWRRRLGKSGKQSTGDEEAQVPPFEPMPMPTETVDYTIDPQGRILEETVTAPAADEKDDGETSDGDNNENAEAEAELPVLLRVGPDVLEITPSPPLPEAILERRSDGGKPKAWKRQKLGWYGAVKTILYHKPRYCNPTDTPEGVAAYERPKRRKTSTLLFVERRQCLYDKIHCSLLQLRRNTRPVCILSAWYIYWTQTAGGVSSQFVTKRPPASISHRFEISAVSLTLRVGVRSSRERAVLNQNHIQPNPPCKRQQTRKTKNTEPFQTPLATMCFYVPWVYSCFDSSQTTYDEQGVKIAIKGAHGWKLGLVGGWNEPCEDFPNCEKTATTTWQSREEIPHRCKTCIEKRRAELRAELYADMYSGSGQDSATESSKEPARDRDFVRGSARVEKPSQRKSTQNRSTQTG</sequence>
<keyword evidence="4" id="KW-1185">Reference proteome</keyword>
<dbReference type="EMBL" id="JAUKUA010000007">
    <property type="protein sequence ID" value="KAK0705316.1"/>
    <property type="molecule type" value="Genomic_DNA"/>
</dbReference>
<feature type="region of interest" description="Disordered" evidence="1">
    <location>
        <begin position="541"/>
        <end position="568"/>
    </location>
</feature>
<name>A0AA39ZX72_9PEZI</name>
<feature type="compositionally biased region" description="Basic and acidic residues" evidence="1">
    <location>
        <begin position="865"/>
        <end position="886"/>
    </location>
</feature>
<feature type="region of interest" description="Disordered" evidence="1">
    <location>
        <begin position="344"/>
        <end position="377"/>
    </location>
</feature>
<feature type="region of interest" description="Disordered" evidence="1">
    <location>
        <begin position="13"/>
        <end position="34"/>
    </location>
</feature>
<evidence type="ECO:0000256" key="1">
    <source>
        <dbReference type="SAM" id="MobiDB-lite"/>
    </source>
</evidence>
<feature type="compositionally biased region" description="Acidic residues" evidence="1">
    <location>
        <begin position="548"/>
        <end position="567"/>
    </location>
</feature>
<keyword evidence="2" id="KW-0472">Membrane</keyword>
<evidence type="ECO:0000256" key="2">
    <source>
        <dbReference type="SAM" id="Phobius"/>
    </source>
</evidence>
<feature type="transmembrane region" description="Helical" evidence="2">
    <location>
        <begin position="434"/>
        <end position="453"/>
    </location>
</feature>
<comment type="caution">
    <text evidence="3">The sequence shown here is derived from an EMBL/GenBank/DDBJ whole genome shotgun (WGS) entry which is preliminary data.</text>
</comment>
<dbReference type="Proteomes" id="UP001172102">
    <property type="component" value="Unassembled WGS sequence"/>
</dbReference>
<feature type="compositionally biased region" description="Polar residues" evidence="1">
    <location>
        <begin position="888"/>
        <end position="899"/>
    </location>
</feature>
<protein>
    <submittedName>
        <fullName evidence="3">Uncharacterized protein</fullName>
    </submittedName>
</protein>